<dbReference type="Gene3D" id="1.10.10.10">
    <property type="entry name" value="Winged helix-like DNA-binding domain superfamily/Winged helix DNA-binding domain"/>
    <property type="match status" value="1"/>
</dbReference>
<dbReference type="PANTHER" id="PTHR39515">
    <property type="entry name" value="CONSERVED PROTEIN"/>
    <property type="match status" value="1"/>
</dbReference>
<reference evidence="2 3" key="1">
    <citation type="submission" date="2019-08" db="EMBL/GenBank/DDBJ databases">
        <authorList>
            <person name="Peeters C."/>
        </authorList>
    </citation>
    <scope>NUCLEOTIDE SEQUENCE [LARGE SCALE GENOMIC DNA]</scope>
    <source>
        <strain evidence="2 3">LMG 31110</strain>
    </source>
</reference>
<evidence type="ECO:0000313" key="3">
    <source>
        <dbReference type="Proteomes" id="UP000337189"/>
    </source>
</evidence>
<dbReference type="RefSeq" id="WP_010806104.1">
    <property type="nucleotide sequence ID" value="NZ_CABPSJ010000002.1"/>
</dbReference>
<dbReference type="InterPro" id="IPR000835">
    <property type="entry name" value="HTH_MarR-typ"/>
</dbReference>
<dbReference type="InterPro" id="IPR052526">
    <property type="entry name" value="HTH-type_Bedaq_tolerance"/>
</dbReference>
<dbReference type="Proteomes" id="UP000337189">
    <property type="component" value="Unassembled WGS sequence"/>
</dbReference>
<dbReference type="AlphaFoldDB" id="A0A5E4U6E0"/>
<dbReference type="InterPro" id="IPR036388">
    <property type="entry name" value="WH-like_DNA-bd_sf"/>
</dbReference>
<evidence type="ECO:0000259" key="1">
    <source>
        <dbReference type="SMART" id="SM00347"/>
    </source>
</evidence>
<accession>A0A5E4U6E0</accession>
<dbReference type="SUPFAM" id="SSF46785">
    <property type="entry name" value="Winged helix' DNA-binding domain"/>
    <property type="match status" value="1"/>
</dbReference>
<dbReference type="GO" id="GO:0003700">
    <property type="term" value="F:DNA-binding transcription factor activity"/>
    <property type="evidence" value="ECO:0007669"/>
    <property type="project" value="InterPro"/>
</dbReference>
<dbReference type="EMBL" id="CABPSJ010000002">
    <property type="protein sequence ID" value="VVD94454.1"/>
    <property type="molecule type" value="Genomic_DNA"/>
</dbReference>
<gene>
    <name evidence="2" type="ORF">PCO31110_01806</name>
</gene>
<protein>
    <submittedName>
        <fullName evidence="2">MarR family transcriptional regulator</fullName>
    </submittedName>
</protein>
<dbReference type="InterPro" id="IPR036390">
    <property type="entry name" value="WH_DNA-bd_sf"/>
</dbReference>
<sequence length="153" mass="16873">MSARKVGRADSLPVQTEDAASLGESIRDVVSRLVKVVREQTGTHSNAQSETLSLLERAGPVSISTLAVGRAVTHQTMRVIVMKMVEQGVATLRQDTEDGRAYIVNLTDKGRAQIAHERTTRSQWLTDQLIRKLSREERALLEVAVGTLQKLID</sequence>
<evidence type="ECO:0000313" key="2">
    <source>
        <dbReference type="EMBL" id="VVD94454.1"/>
    </source>
</evidence>
<name>A0A5E4U6E0_9BURK</name>
<proteinExistence type="predicted"/>
<organism evidence="2 3">
    <name type="scientific">Pandoraea communis</name>
    <dbReference type="NCBI Taxonomy" id="2508297"/>
    <lineage>
        <taxon>Bacteria</taxon>
        <taxon>Pseudomonadati</taxon>
        <taxon>Pseudomonadota</taxon>
        <taxon>Betaproteobacteria</taxon>
        <taxon>Burkholderiales</taxon>
        <taxon>Burkholderiaceae</taxon>
        <taxon>Pandoraea</taxon>
    </lineage>
</organism>
<feature type="domain" description="HTH marR-type" evidence="1">
    <location>
        <begin position="39"/>
        <end position="138"/>
    </location>
</feature>
<dbReference type="Pfam" id="PF12802">
    <property type="entry name" value="MarR_2"/>
    <property type="match status" value="1"/>
</dbReference>
<dbReference type="PANTHER" id="PTHR39515:SF2">
    <property type="entry name" value="HTH-TYPE TRANSCRIPTIONAL REGULATOR RV0880"/>
    <property type="match status" value="1"/>
</dbReference>
<dbReference type="SMART" id="SM00347">
    <property type="entry name" value="HTH_MARR"/>
    <property type="match status" value="1"/>
</dbReference>